<dbReference type="PROSITE" id="PS00636">
    <property type="entry name" value="DNAJ_1"/>
    <property type="match status" value="1"/>
</dbReference>
<feature type="binding site" evidence="9">
    <location>
        <position position="208"/>
    </location>
    <ligand>
        <name>Zn(2+)</name>
        <dbReference type="ChEBI" id="CHEBI:29105"/>
        <label>1</label>
    </ligand>
</feature>
<comment type="subunit">
    <text evidence="9">Homodimer.</text>
</comment>
<evidence type="ECO:0000259" key="12">
    <source>
        <dbReference type="PROSITE" id="PS51188"/>
    </source>
</evidence>
<dbReference type="SUPFAM" id="SSF46565">
    <property type="entry name" value="Chaperone J-domain"/>
    <property type="match status" value="1"/>
</dbReference>
<reference evidence="13" key="1">
    <citation type="submission" date="2020-10" db="EMBL/GenBank/DDBJ databases">
        <authorList>
            <person name="Gilroy R."/>
        </authorList>
    </citation>
    <scope>NUCLEOTIDE SEQUENCE</scope>
    <source>
        <strain evidence="13">CHK154-7741</strain>
    </source>
</reference>
<evidence type="ECO:0000256" key="2">
    <source>
        <dbReference type="ARBA" id="ARBA00022723"/>
    </source>
</evidence>
<dbReference type="InterPro" id="IPR002939">
    <property type="entry name" value="DnaJ_C"/>
</dbReference>
<dbReference type="GO" id="GO:0051082">
    <property type="term" value="F:unfolded protein binding"/>
    <property type="evidence" value="ECO:0007669"/>
    <property type="project" value="UniProtKB-UniRule"/>
</dbReference>
<gene>
    <name evidence="9 13" type="primary">dnaJ</name>
    <name evidence="13" type="ORF">IAD26_00360</name>
</gene>
<feature type="binding site" evidence="9">
    <location>
        <position position="194"/>
    </location>
    <ligand>
        <name>Zn(2+)</name>
        <dbReference type="ChEBI" id="CHEBI:29105"/>
        <label>2</label>
    </ligand>
</feature>
<dbReference type="AlphaFoldDB" id="A0A9D1MY05"/>
<feature type="binding site" evidence="9">
    <location>
        <position position="151"/>
    </location>
    <ligand>
        <name>Zn(2+)</name>
        <dbReference type="ChEBI" id="CHEBI:29105"/>
        <label>1</label>
    </ligand>
</feature>
<dbReference type="GO" id="GO:0042026">
    <property type="term" value="P:protein refolding"/>
    <property type="evidence" value="ECO:0007669"/>
    <property type="project" value="TreeGrafter"/>
</dbReference>
<feature type="zinc finger region" description="CR-type" evidence="10">
    <location>
        <begin position="135"/>
        <end position="217"/>
    </location>
</feature>
<dbReference type="InterPro" id="IPR036869">
    <property type="entry name" value="J_dom_sf"/>
</dbReference>
<dbReference type="GO" id="GO:0006260">
    <property type="term" value="P:DNA replication"/>
    <property type="evidence" value="ECO:0007669"/>
    <property type="project" value="UniProtKB-KW"/>
</dbReference>
<dbReference type="GO" id="GO:0008270">
    <property type="term" value="F:zinc ion binding"/>
    <property type="evidence" value="ECO:0007669"/>
    <property type="project" value="UniProtKB-UniRule"/>
</dbReference>
<feature type="repeat" description="CXXCXGXG motif" evidence="9">
    <location>
        <begin position="165"/>
        <end position="172"/>
    </location>
</feature>
<keyword evidence="3 9" id="KW-0677">Repeat</keyword>
<keyword evidence="9" id="KW-0346">Stress response</keyword>
<evidence type="ECO:0000256" key="10">
    <source>
        <dbReference type="PROSITE-ProRule" id="PRU00546"/>
    </source>
</evidence>
<dbReference type="SMART" id="SM00271">
    <property type="entry name" value="DnaJ"/>
    <property type="match status" value="1"/>
</dbReference>
<dbReference type="HAMAP" id="MF_01152">
    <property type="entry name" value="DnaJ"/>
    <property type="match status" value="1"/>
</dbReference>
<comment type="caution">
    <text evidence="13">The sequence shown here is derived from an EMBL/GenBank/DDBJ whole genome shotgun (WGS) entry which is preliminary data.</text>
</comment>
<feature type="binding site" evidence="9">
    <location>
        <position position="168"/>
    </location>
    <ligand>
        <name>Zn(2+)</name>
        <dbReference type="ChEBI" id="CHEBI:29105"/>
        <label>2</label>
    </ligand>
</feature>
<dbReference type="GO" id="GO:0005737">
    <property type="term" value="C:cytoplasm"/>
    <property type="evidence" value="ECO:0007669"/>
    <property type="project" value="UniProtKB-SubCell"/>
</dbReference>
<feature type="binding site" evidence="9">
    <location>
        <position position="148"/>
    </location>
    <ligand>
        <name>Zn(2+)</name>
        <dbReference type="ChEBI" id="CHEBI:29105"/>
        <label>1</label>
    </ligand>
</feature>
<evidence type="ECO:0000256" key="5">
    <source>
        <dbReference type="ARBA" id="ARBA00022833"/>
    </source>
</evidence>
<evidence type="ECO:0000256" key="9">
    <source>
        <dbReference type="HAMAP-Rule" id="MF_01152"/>
    </source>
</evidence>
<dbReference type="Pfam" id="PF00226">
    <property type="entry name" value="DnaJ"/>
    <property type="match status" value="1"/>
</dbReference>
<dbReference type="NCBIfam" id="NF008035">
    <property type="entry name" value="PRK10767.1"/>
    <property type="match status" value="1"/>
</dbReference>
<dbReference type="PANTHER" id="PTHR43096">
    <property type="entry name" value="DNAJ HOMOLOG 1, MITOCHONDRIAL-RELATED"/>
    <property type="match status" value="1"/>
</dbReference>
<evidence type="ECO:0000313" key="14">
    <source>
        <dbReference type="Proteomes" id="UP000886748"/>
    </source>
</evidence>
<evidence type="ECO:0000256" key="1">
    <source>
        <dbReference type="ARBA" id="ARBA00022705"/>
    </source>
</evidence>
<feature type="binding site" evidence="9">
    <location>
        <position position="165"/>
    </location>
    <ligand>
        <name>Zn(2+)</name>
        <dbReference type="ChEBI" id="CHEBI:29105"/>
        <label>2</label>
    </ligand>
</feature>
<evidence type="ECO:0000256" key="8">
    <source>
        <dbReference type="ARBA" id="ARBA00067609"/>
    </source>
</evidence>
<feature type="binding site" evidence="9">
    <location>
        <position position="205"/>
    </location>
    <ligand>
        <name>Zn(2+)</name>
        <dbReference type="ChEBI" id="CHEBI:29105"/>
        <label>1</label>
    </ligand>
</feature>
<comment type="domain">
    <text evidence="9">The J domain is necessary and sufficient to stimulate DnaK ATPase activity. Zinc center 1 plays an important role in the autonomous, DnaK-independent chaperone activity of DnaJ. Zinc center 2 is essential for interaction with DnaK and for DnaJ activity.</text>
</comment>
<feature type="repeat" description="CXXCXGXG motif" evidence="9">
    <location>
        <begin position="205"/>
        <end position="212"/>
    </location>
</feature>
<accession>A0A9D1MY05</accession>
<dbReference type="InterPro" id="IPR001305">
    <property type="entry name" value="HSP_DnaJ_Cys-rich_dom"/>
</dbReference>
<feature type="domain" description="J" evidence="11">
    <location>
        <begin position="4"/>
        <end position="68"/>
    </location>
</feature>
<feature type="domain" description="CR-type" evidence="12">
    <location>
        <begin position="135"/>
        <end position="217"/>
    </location>
</feature>
<keyword evidence="2 9" id="KW-0479">Metal-binding</keyword>
<dbReference type="FunFam" id="2.60.260.20:FF:000005">
    <property type="entry name" value="Chaperone protein dnaJ 1, mitochondrial"/>
    <property type="match status" value="1"/>
</dbReference>
<protein>
    <recommendedName>
        <fullName evidence="8 9">Chaperone protein DnaJ</fullName>
    </recommendedName>
</protein>
<dbReference type="Proteomes" id="UP000886748">
    <property type="component" value="Unassembled WGS sequence"/>
</dbReference>
<dbReference type="InterPro" id="IPR001623">
    <property type="entry name" value="DnaJ_domain"/>
</dbReference>
<dbReference type="SUPFAM" id="SSF57938">
    <property type="entry name" value="DnaJ/Hsp40 cysteine-rich domain"/>
    <property type="match status" value="1"/>
</dbReference>
<dbReference type="InterPro" id="IPR012724">
    <property type="entry name" value="DnaJ"/>
</dbReference>
<comment type="subcellular location">
    <subcellularLocation>
        <location evidence="9">Cytoplasm</location>
    </subcellularLocation>
</comment>
<dbReference type="GO" id="GO:0009408">
    <property type="term" value="P:response to heat"/>
    <property type="evidence" value="ECO:0007669"/>
    <property type="project" value="InterPro"/>
</dbReference>
<feature type="binding site" evidence="9">
    <location>
        <position position="191"/>
    </location>
    <ligand>
        <name>Zn(2+)</name>
        <dbReference type="ChEBI" id="CHEBI:29105"/>
        <label>2</label>
    </ligand>
</feature>
<dbReference type="GO" id="GO:0005524">
    <property type="term" value="F:ATP binding"/>
    <property type="evidence" value="ECO:0007669"/>
    <property type="project" value="InterPro"/>
</dbReference>
<dbReference type="InterPro" id="IPR036410">
    <property type="entry name" value="HSP_DnaJ_Cys-rich_dom_sf"/>
</dbReference>
<dbReference type="Gene3D" id="2.60.260.20">
    <property type="entry name" value="Urease metallochaperone UreE, N-terminal domain"/>
    <property type="match status" value="2"/>
</dbReference>
<evidence type="ECO:0000256" key="4">
    <source>
        <dbReference type="ARBA" id="ARBA00022771"/>
    </source>
</evidence>
<evidence type="ECO:0000256" key="7">
    <source>
        <dbReference type="ARBA" id="ARBA00061004"/>
    </source>
</evidence>
<dbReference type="InterPro" id="IPR018253">
    <property type="entry name" value="DnaJ_domain_CS"/>
</dbReference>
<comment type="similarity">
    <text evidence="7 9">Belongs to the DnaJ family.</text>
</comment>
<dbReference type="PROSITE" id="PS51188">
    <property type="entry name" value="ZF_CR"/>
    <property type="match status" value="1"/>
</dbReference>
<evidence type="ECO:0000259" key="11">
    <source>
        <dbReference type="PROSITE" id="PS50076"/>
    </source>
</evidence>
<reference evidence="13" key="2">
    <citation type="journal article" date="2021" name="PeerJ">
        <title>Extensive microbial diversity within the chicken gut microbiome revealed by metagenomics and culture.</title>
        <authorList>
            <person name="Gilroy R."/>
            <person name="Ravi A."/>
            <person name="Getino M."/>
            <person name="Pursley I."/>
            <person name="Horton D.L."/>
            <person name="Alikhan N.F."/>
            <person name="Baker D."/>
            <person name="Gharbi K."/>
            <person name="Hall N."/>
            <person name="Watson M."/>
            <person name="Adriaenssens E.M."/>
            <person name="Foster-Nyarko E."/>
            <person name="Jarju S."/>
            <person name="Secka A."/>
            <person name="Antonio M."/>
            <person name="Oren A."/>
            <person name="Chaudhuri R.R."/>
            <person name="La Ragione R."/>
            <person name="Hildebrand F."/>
            <person name="Pallen M.J."/>
        </authorList>
    </citation>
    <scope>NUCLEOTIDE SEQUENCE</scope>
    <source>
        <strain evidence="13">CHK154-7741</strain>
    </source>
</reference>
<name>A0A9D1MY05_9CLOT</name>
<dbReference type="Pfam" id="PF01556">
    <property type="entry name" value="DnaJ_C"/>
    <property type="match status" value="1"/>
</dbReference>
<dbReference type="EMBL" id="DVOD01000004">
    <property type="protein sequence ID" value="HIU91562.1"/>
    <property type="molecule type" value="Genomic_DNA"/>
</dbReference>
<proteinExistence type="inferred from homology"/>
<dbReference type="PANTHER" id="PTHR43096:SF10">
    <property type="entry name" value="CHAPERONE PROTEIN DNAJ A6, CHLOROPLASTIC"/>
    <property type="match status" value="1"/>
</dbReference>
<dbReference type="FunFam" id="2.10.230.10:FF:000002">
    <property type="entry name" value="Molecular chaperone DnaJ"/>
    <property type="match status" value="1"/>
</dbReference>
<comment type="cofactor">
    <cofactor evidence="9">
        <name>Zn(2+)</name>
        <dbReference type="ChEBI" id="CHEBI:29105"/>
    </cofactor>
    <text evidence="9">Binds 2 Zn(2+) ions per monomer.</text>
</comment>
<dbReference type="Gene3D" id="1.10.287.110">
    <property type="entry name" value="DnaJ domain"/>
    <property type="match status" value="1"/>
</dbReference>
<dbReference type="Pfam" id="PF00684">
    <property type="entry name" value="DnaJ_CXXCXGXG"/>
    <property type="match status" value="1"/>
</dbReference>
<comment type="function">
    <text evidence="9">Participates actively in the response to hyperosmotic and heat shock by preventing the aggregation of stress-denatured proteins and by disaggregating proteins, also in an autonomous, DnaK-independent fashion. Unfolded proteins bind initially to DnaJ; upon interaction with the DnaJ-bound protein, DnaK hydrolyzes its bound ATP, resulting in the formation of a stable complex. GrpE releases ADP from DnaK; ATP binding to DnaK triggers the release of the substrate protein, thus completing the reaction cycle. Several rounds of ATP-dependent interactions between DnaJ, DnaK and GrpE are required for fully efficient folding. Also involved, together with DnaK and GrpE, in the DNA replication of plasmids through activation of initiation proteins.</text>
</comment>
<evidence type="ECO:0000256" key="6">
    <source>
        <dbReference type="ARBA" id="ARBA00023186"/>
    </source>
</evidence>
<dbReference type="InterPro" id="IPR008971">
    <property type="entry name" value="HSP40/DnaJ_pept-bd"/>
</dbReference>
<keyword evidence="5 9" id="KW-0862">Zinc</keyword>
<dbReference type="PROSITE" id="PS50076">
    <property type="entry name" value="DNAJ_2"/>
    <property type="match status" value="1"/>
</dbReference>
<sequence>MMANYYEILGVSKEATQAEIKSAFRKKARELHPDVNKAPDAEEKFKELGKAYETLSNEEKRSLYDRYGEEGLSNAGFDSTGPFDFGFGNINDIFESFFGGMGGFSSSSSVDPTAPQRGHDLRLDIELEFEEAAFGVEKEIKIDHLEMCKDCYGTGAEPGTKPSVCPDCNGKGRVAHVTRTILGSIQQVTVCPKCGGTGQVIGSPCKKCHGEGRLEVEKAIKVKIPAGVDNNAKIRVAKEGDAGKNGGSSGDLYIVMHVKPHKEFKRDGFNVYSELYISLPQAVLGDNVLVNTIHGEKELVVPSGIEYGKILTIKNAGIPFLGHPEKRGDHLVLIKYKAPKSLNEEERRLYKKLFELSENKKPNEKLIDKFKSAIHS</sequence>
<dbReference type="NCBIfam" id="TIGR02349">
    <property type="entry name" value="DnaJ_bact"/>
    <property type="match status" value="1"/>
</dbReference>
<keyword evidence="4 9" id="KW-0863">Zinc-finger</keyword>
<dbReference type="CDD" id="cd10719">
    <property type="entry name" value="DnaJ_zf"/>
    <property type="match status" value="1"/>
</dbReference>
<evidence type="ECO:0000256" key="3">
    <source>
        <dbReference type="ARBA" id="ARBA00022737"/>
    </source>
</evidence>
<dbReference type="GO" id="GO:0031072">
    <property type="term" value="F:heat shock protein binding"/>
    <property type="evidence" value="ECO:0007669"/>
    <property type="project" value="InterPro"/>
</dbReference>
<dbReference type="Gene3D" id="2.10.230.10">
    <property type="entry name" value="Heat shock protein DnaJ, cysteine-rich domain"/>
    <property type="match status" value="1"/>
</dbReference>
<keyword evidence="6 9" id="KW-0143">Chaperone</keyword>
<dbReference type="SUPFAM" id="SSF49493">
    <property type="entry name" value="HSP40/DnaJ peptide-binding domain"/>
    <property type="match status" value="2"/>
</dbReference>
<organism evidence="13 14">
    <name type="scientific">Candidatus Limenecus avicola</name>
    <dbReference type="NCBI Taxonomy" id="2840847"/>
    <lineage>
        <taxon>Bacteria</taxon>
        <taxon>Bacillati</taxon>
        <taxon>Bacillota</taxon>
        <taxon>Clostridia</taxon>
        <taxon>Eubacteriales</taxon>
        <taxon>Clostridiaceae</taxon>
        <taxon>Clostridiaceae incertae sedis</taxon>
        <taxon>Candidatus Limenecus</taxon>
    </lineage>
</organism>
<feature type="repeat" description="CXXCXGXG motif" evidence="9">
    <location>
        <begin position="148"/>
        <end position="155"/>
    </location>
</feature>
<feature type="repeat" description="CXXCXGXG motif" evidence="9">
    <location>
        <begin position="191"/>
        <end position="198"/>
    </location>
</feature>
<keyword evidence="1 9" id="KW-0235">DNA replication</keyword>
<dbReference type="CDD" id="cd10747">
    <property type="entry name" value="DnaJ_C"/>
    <property type="match status" value="1"/>
</dbReference>
<dbReference type="CDD" id="cd06257">
    <property type="entry name" value="DnaJ"/>
    <property type="match status" value="1"/>
</dbReference>
<dbReference type="PRINTS" id="PR00625">
    <property type="entry name" value="JDOMAIN"/>
</dbReference>
<evidence type="ECO:0000313" key="13">
    <source>
        <dbReference type="EMBL" id="HIU91562.1"/>
    </source>
</evidence>
<keyword evidence="9" id="KW-0963">Cytoplasm</keyword>